<protein>
    <submittedName>
        <fullName evidence="1">Uncharacterized protein</fullName>
    </submittedName>
</protein>
<proteinExistence type="predicted"/>
<dbReference type="AlphaFoldDB" id="A0A2Z6LUC6"/>
<gene>
    <name evidence="1" type="ORF">TSUD_337850</name>
</gene>
<sequence length="135" mass="14898">MDRSSTCVIRNTSCNNLYLWKPLSSLSHKFNVDATQSKILRGFGCVVRDENGDRLCGKNTMVDEKIGCKIRVTICRNVASRRNSDRVGGFKYGSRVKGLNIEGYVGSLIIVGPWGPVLALKVDPIIAHNQCLSII</sequence>
<organism evidence="1 2">
    <name type="scientific">Trifolium subterraneum</name>
    <name type="common">Subterranean clover</name>
    <dbReference type="NCBI Taxonomy" id="3900"/>
    <lineage>
        <taxon>Eukaryota</taxon>
        <taxon>Viridiplantae</taxon>
        <taxon>Streptophyta</taxon>
        <taxon>Embryophyta</taxon>
        <taxon>Tracheophyta</taxon>
        <taxon>Spermatophyta</taxon>
        <taxon>Magnoliopsida</taxon>
        <taxon>eudicotyledons</taxon>
        <taxon>Gunneridae</taxon>
        <taxon>Pentapetalae</taxon>
        <taxon>rosids</taxon>
        <taxon>fabids</taxon>
        <taxon>Fabales</taxon>
        <taxon>Fabaceae</taxon>
        <taxon>Papilionoideae</taxon>
        <taxon>50 kb inversion clade</taxon>
        <taxon>NPAAA clade</taxon>
        <taxon>Hologalegina</taxon>
        <taxon>IRL clade</taxon>
        <taxon>Trifolieae</taxon>
        <taxon>Trifolium</taxon>
    </lineage>
</organism>
<name>A0A2Z6LUC6_TRISU</name>
<reference evidence="2" key="1">
    <citation type="journal article" date="2017" name="Front. Plant Sci.">
        <title>Climate Clever Clovers: New Paradigm to Reduce the Environmental Footprint of Ruminants by Breeding Low Methanogenic Forages Utilizing Haplotype Variation.</title>
        <authorList>
            <person name="Kaur P."/>
            <person name="Appels R."/>
            <person name="Bayer P.E."/>
            <person name="Keeble-Gagnere G."/>
            <person name="Wang J."/>
            <person name="Hirakawa H."/>
            <person name="Shirasawa K."/>
            <person name="Vercoe P."/>
            <person name="Stefanova K."/>
            <person name="Durmic Z."/>
            <person name="Nichols P."/>
            <person name="Revell C."/>
            <person name="Isobe S.N."/>
            <person name="Edwards D."/>
            <person name="Erskine W."/>
        </authorList>
    </citation>
    <scope>NUCLEOTIDE SEQUENCE [LARGE SCALE GENOMIC DNA]</scope>
    <source>
        <strain evidence="2">cv. Daliak</strain>
    </source>
</reference>
<evidence type="ECO:0000313" key="1">
    <source>
        <dbReference type="EMBL" id="GAU20304.1"/>
    </source>
</evidence>
<dbReference type="EMBL" id="DF973211">
    <property type="protein sequence ID" value="GAU20304.1"/>
    <property type="molecule type" value="Genomic_DNA"/>
</dbReference>
<evidence type="ECO:0000313" key="2">
    <source>
        <dbReference type="Proteomes" id="UP000242715"/>
    </source>
</evidence>
<dbReference type="Proteomes" id="UP000242715">
    <property type="component" value="Unassembled WGS sequence"/>
</dbReference>
<accession>A0A2Z6LUC6</accession>
<keyword evidence="2" id="KW-1185">Reference proteome</keyword>